<comment type="function">
    <text evidence="1">Multidrug efflux pump.</text>
</comment>
<feature type="transmembrane region" description="Helical" evidence="13">
    <location>
        <begin position="110"/>
        <end position="133"/>
    </location>
</feature>
<feature type="transmembrane region" description="Helical" evidence="13">
    <location>
        <begin position="46"/>
        <end position="72"/>
    </location>
</feature>
<feature type="transmembrane region" description="Helical" evidence="13">
    <location>
        <begin position="408"/>
        <end position="428"/>
    </location>
</feature>
<comment type="caution">
    <text evidence="14">The sequence shown here is derived from an EMBL/GenBank/DDBJ whole genome shotgun (WGS) entry which is preliminary data.</text>
</comment>
<dbReference type="EMBL" id="JACONZ010000004">
    <property type="protein sequence ID" value="MBC5582243.1"/>
    <property type="molecule type" value="Genomic_DNA"/>
</dbReference>
<dbReference type="RefSeq" id="WP_186888583.1">
    <property type="nucleotide sequence ID" value="NZ_JACONZ010000004.1"/>
</dbReference>
<protein>
    <recommendedName>
        <fullName evidence="4">Probable multidrug resistance protein NorM</fullName>
    </recommendedName>
    <alternativeName>
        <fullName evidence="12">Multidrug-efflux transporter</fullName>
    </alternativeName>
</protein>
<feature type="transmembrane region" description="Helical" evidence="13">
    <location>
        <begin position="214"/>
        <end position="236"/>
    </location>
</feature>
<feature type="transmembrane region" description="Helical" evidence="13">
    <location>
        <begin position="378"/>
        <end position="396"/>
    </location>
</feature>
<feature type="transmembrane region" description="Helical" evidence="13">
    <location>
        <begin position="434"/>
        <end position="453"/>
    </location>
</feature>
<evidence type="ECO:0000256" key="13">
    <source>
        <dbReference type="SAM" id="Phobius"/>
    </source>
</evidence>
<keyword evidence="7" id="KW-1003">Cell membrane</keyword>
<feature type="transmembrane region" description="Helical" evidence="13">
    <location>
        <begin position="182"/>
        <end position="202"/>
    </location>
</feature>
<feature type="transmembrane region" description="Helical" evidence="13">
    <location>
        <begin position="272"/>
        <end position="290"/>
    </location>
</feature>
<evidence type="ECO:0000256" key="6">
    <source>
        <dbReference type="ARBA" id="ARBA00022449"/>
    </source>
</evidence>
<dbReference type="PANTHER" id="PTHR43298:SF2">
    <property type="entry name" value="FMN_FAD EXPORTER YEEO-RELATED"/>
    <property type="match status" value="1"/>
</dbReference>
<evidence type="ECO:0000256" key="5">
    <source>
        <dbReference type="ARBA" id="ARBA00022448"/>
    </source>
</evidence>
<dbReference type="PANTHER" id="PTHR43298">
    <property type="entry name" value="MULTIDRUG RESISTANCE PROTEIN NORM-RELATED"/>
    <property type="match status" value="1"/>
</dbReference>
<feature type="transmembrane region" description="Helical" evidence="13">
    <location>
        <begin position="78"/>
        <end position="98"/>
    </location>
</feature>
<comment type="subcellular location">
    <subcellularLocation>
        <location evidence="2">Cell membrane</location>
        <topology evidence="2">Multi-pass membrane protein</topology>
    </subcellularLocation>
</comment>
<accession>A0A923RH06</accession>
<feature type="transmembrane region" description="Helical" evidence="13">
    <location>
        <begin position="153"/>
        <end position="170"/>
    </location>
</feature>
<dbReference type="GO" id="GO:0015297">
    <property type="term" value="F:antiporter activity"/>
    <property type="evidence" value="ECO:0007669"/>
    <property type="project" value="UniProtKB-KW"/>
</dbReference>
<keyword evidence="6" id="KW-0050">Antiport</keyword>
<organism evidence="14 15">
    <name type="scientific">Anaerofilum hominis</name>
    <dbReference type="NCBI Taxonomy" id="2763016"/>
    <lineage>
        <taxon>Bacteria</taxon>
        <taxon>Bacillati</taxon>
        <taxon>Bacillota</taxon>
        <taxon>Clostridia</taxon>
        <taxon>Eubacteriales</taxon>
        <taxon>Oscillospiraceae</taxon>
        <taxon>Anaerofilum</taxon>
    </lineage>
</organism>
<dbReference type="InterPro" id="IPR002528">
    <property type="entry name" value="MATE_fam"/>
</dbReference>
<reference evidence="14" key="1">
    <citation type="submission" date="2020-08" db="EMBL/GenBank/DDBJ databases">
        <title>Genome public.</title>
        <authorList>
            <person name="Liu C."/>
            <person name="Sun Q."/>
        </authorList>
    </citation>
    <scope>NUCLEOTIDE SEQUENCE</scope>
    <source>
        <strain evidence="14">BX8</strain>
    </source>
</reference>
<evidence type="ECO:0000313" key="14">
    <source>
        <dbReference type="EMBL" id="MBC5582243.1"/>
    </source>
</evidence>
<feature type="transmembrane region" description="Helical" evidence="13">
    <location>
        <begin position="343"/>
        <end position="366"/>
    </location>
</feature>
<keyword evidence="15" id="KW-1185">Reference proteome</keyword>
<gene>
    <name evidence="14" type="ORF">H8S23_12065</name>
</gene>
<evidence type="ECO:0000256" key="10">
    <source>
        <dbReference type="ARBA" id="ARBA00023065"/>
    </source>
</evidence>
<evidence type="ECO:0000256" key="12">
    <source>
        <dbReference type="ARBA" id="ARBA00031636"/>
    </source>
</evidence>
<dbReference type="GO" id="GO:0006811">
    <property type="term" value="P:monoatomic ion transport"/>
    <property type="evidence" value="ECO:0007669"/>
    <property type="project" value="UniProtKB-KW"/>
</dbReference>
<dbReference type="AlphaFoldDB" id="A0A923RH06"/>
<keyword evidence="10" id="KW-0406">Ion transport</keyword>
<evidence type="ECO:0000256" key="11">
    <source>
        <dbReference type="ARBA" id="ARBA00023136"/>
    </source>
</evidence>
<keyword evidence="9 13" id="KW-1133">Transmembrane helix</keyword>
<evidence type="ECO:0000256" key="2">
    <source>
        <dbReference type="ARBA" id="ARBA00004651"/>
    </source>
</evidence>
<sequence length="468" mass="50309">MNGFLDRFFNPQKLVKKVPIAGPMPEASAMLTKALKIAWPSLTESVLIGLVGMIDTMMVSTLGTYAIAAVGLTTQPKFIGLSFFLSLNIAVSALVARRRGEKDAESAKQVLLQSLAITLLMTAVISTLCVVFADPILRLSGSAPDTHEEAVTYFRIIMGGMGFNTISMVINAAQRGCGNTKIALRTNVTSNVVNIVFNYLLIGGNFGFPKLGVAGAAIATVIGTVAACVMSLISILHTNGFLRLSRPLKLRFDRRTLGGLANIGSSTLAEQIFLRIGFFISAIIVARLGTEPFATHQICMNILSLAFCFGDGLSVAAVSLVGQSMGQRRVDLAQVYGSICQRIGFMISILLGIVFFTCGRGIVSLFTADPTILDNSSVILDMMSLIVLLQISQVIFNGCLRGAGDTRFVAVISLISVTFVRPFASWLLCYPVGWGLYGAWIGLAIDQIVRFALSRYRFGSGKWTKIEI</sequence>
<keyword evidence="8 13" id="KW-0812">Transmembrane</keyword>
<comment type="similarity">
    <text evidence="3">Belongs to the multi antimicrobial extrusion (MATE) (TC 2.A.66.1) family.</text>
</comment>
<dbReference type="GO" id="GO:0005886">
    <property type="term" value="C:plasma membrane"/>
    <property type="evidence" value="ECO:0007669"/>
    <property type="project" value="UniProtKB-SubCell"/>
</dbReference>
<keyword evidence="11 13" id="KW-0472">Membrane</keyword>
<dbReference type="PIRSF" id="PIRSF006603">
    <property type="entry name" value="DinF"/>
    <property type="match status" value="1"/>
</dbReference>
<dbReference type="GO" id="GO:0042910">
    <property type="term" value="F:xenobiotic transmembrane transporter activity"/>
    <property type="evidence" value="ECO:0007669"/>
    <property type="project" value="InterPro"/>
</dbReference>
<proteinExistence type="inferred from homology"/>
<dbReference type="Proteomes" id="UP000659630">
    <property type="component" value="Unassembled WGS sequence"/>
</dbReference>
<evidence type="ECO:0000256" key="8">
    <source>
        <dbReference type="ARBA" id="ARBA00022692"/>
    </source>
</evidence>
<dbReference type="InterPro" id="IPR050222">
    <property type="entry name" value="MATE_MdtK"/>
</dbReference>
<dbReference type="Pfam" id="PF01554">
    <property type="entry name" value="MatE"/>
    <property type="match status" value="2"/>
</dbReference>
<evidence type="ECO:0000256" key="7">
    <source>
        <dbReference type="ARBA" id="ARBA00022475"/>
    </source>
</evidence>
<evidence type="ECO:0000256" key="4">
    <source>
        <dbReference type="ARBA" id="ARBA00020268"/>
    </source>
</evidence>
<name>A0A923RH06_9FIRM</name>
<dbReference type="NCBIfam" id="TIGR00797">
    <property type="entry name" value="matE"/>
    <property type="match status" value="1"/>
</dbReference>
<evidence type="ECO:0000313" key="15">
    <source>
        <dbReference type="Proteomes" id="UP000659630"/>
    </source>
</evidence>
<evidence type="ECO:0000256" key="1">
    <source>
        <dbReference type="ARBA" id="ARBA00003408"/>
    </source>
</evidence>
<dbReference type="InterPro" id="IPR048279">
    <property type="entry name" value="MdtK-like"/>
</dbReference>
<feature type="transmembrane region" description="Helical" evidence="13">
    <location>
        <begin position="302"/>
        <end position="322"/>
    </location>
</feature>
<keyword evidence="5" id="KW-0813">Transport</keyword>
<evidence type="ECO:0000256" key="3">
    <source>
        <dbReference type="ARBA" id="ARBA00010199"/>
    </source>
</evidence>
<evidence type="ECO:0000256" key="9">
    <source>
        <dbReference type="ARBA" id="ARBA00022989"/>
    </source>
</evidence>
<dbReference type="CDD" id="cd13137">
    <property type="entry name" value="MATE_NorM_like"/>
    <property type="match status" value="1"/>
</dbReference>